<dbReference type="AlphaFoldDB" id="A0A0A8ZSH5"/>
<name>A0A0A8ZSH5_ARUDO</name>
<accession>A0A0A8ZSH5</accession>
<reference evidence="5" key="2">
    <citation type="journal article" date="2015" name="Data Brief">
        <title>Shoot transcriptome of the giant reed, Arundo donax.</title>
        <authorList>
            <person name="Barrero R.A."/>
            <person name="Guerrero F.D."/>
            <person name="Moolhuijzen P."/>
            <person name="Goolsby J.A."/>
            <person name="Tidwell J."/>
            <person name="Bellgard S.E."/>
            <person name="Bellgard M.I."/>
        </authorList>
    </citation>
    <scope>NUCLEOTIDE SEQUENCE</scope>
    <source>
        <tissue evidence="5">Shoot tissue taken approximately 20 cm above the soil surface</tissue>
    </source>
</reference>
<protein>
    <submittedName>
        <fullName evidence="5">Pco147721a</fullName>
    </submittedName>
</protein>
<dbReference type="SUPFAM" id="SSF51735">
    <property type="entry name" value="NAD(P)-binding Rossmann-fold domains"/>
    <property type="match status" value="1"/>
</dbReference>
<dbReference type="Gene3D" id="3.40.50.720">
    <property type="entry name" value="NAD(P)-binding Rossmann-like Domain"/>
    <property type="match status" value="1"/>
</dbReference>
<keyword evidence="1" id="KW-0479">Metal-binding</keyword>
<dbReference type="EMBL" id="GBRH01258180">
    <property type="protein sequence ID" value="JAD39715.1"/>
    <property type="molecule type" value="Transcribed_RNA"/>
</dbReference>
<evidence type="ECO:0000256" key="2">
    <source>
        <dbReference type="ARBA" id="ARBA00022833"/>
    </source>
</evidence>
<evidence type="ECO:0000256" key="3">
    <source>
        <dbReference type="ARBA" id="ARBA00049164"/>
    </source>
</evidence>
<evidence type="ECO:0000256" key="1">
    <source>
        <dbReference type="ARBA" id="ARBA00022723"/>
    </source>
</evidence>
<dbReference type="PANTHER" id="PTHR43880">
    <property type="entry name" value="ALCOHOL DEHYDROGENASE"/>
    <property type="match status" value="1"/>
</dbReference>
<dbReference type="GO" id="GO:0051903">
    <property type="term" value="F:S-(hydroxymethyl)glutathione dehydrogenase [NAD(P)+] activity"/>
    <property type="evidence" value="ECO:0007669"/>
    <property type="project" value="TreeGrafter"/>
</dbReference>
<keyword evidence="2" id="KW-0862">Zinc</keyword>
<dbReference type="GO" id="GO:0046294">
    <property type="term" value="P:formaldehyde catabolic process"/>
    <property type="evidence" value="ECO:0007669"/>
    <property type="project" value="TreeGrafter"/>
</dbReference>
<comment type="catalytic activity">
    <reaction evidence="4">
        <text>a primary alcohol + NAD(+) = an aldehyde + NADH + H(+)</text>
        <dbReference type="Rhea" id="RHEA:10736"/>
        <dbReference type="ChEBI" id="CHEBI:15378"/>
        <dbReference type="ChEBI" id="CHEBI:15734"/>
        <dbReference type="ChEBI" id="CHEBI:17478"/>
        <dbReference type="ChEBI" id="CHEBI:57540"/>
        <dbReference type="ChEBI" id="CHEBI:57945"/>
        <dbReference type="EC" id="1.1.1.1"/>
    </reaction>
</comment>
<proteinExistence type="predicted"/>
<dbReference type="GO" id="GO:0005829">
    <property type="term" value="C:cytosol"/>
    <property type="evidence" value="ECO:0007669"/>
    <property type="project" value="TreeGrafter"/>
</dbReference>
<reference evidence="5" key="1">
    <citation type="submission" date="2014-09" db="EMBL/GenBank/DDBJ databases">
        <authorList>
            <person name="Magalhaes I.L.F."/>
            <person name="Oliveira U."/>
            <person name="Santos F.R."/>
            <person name="Vidigal T.H.D.A."/>
            <person name="Brescovit A.D."/>
            <person name="Santos A.J."/>
        </authorList>
    </citation>
    <scope>NUCLEOTIDE SEQUENCE</scope>
    <source>
        <tissue evidence="5">Shoot tissue taken approximately 20 cm above the soil surface</tissue>
    </source>
</reference>
<dbReference type="Gene3D" id="3.90.180.10">
    <property type="entry name" value="Medium-chain alcohol dehydrogenases, catalytic domain"/>
    <property type="match status" value="1"/>
</dbReference>
<dbReference type="GO" id="GO:0008270">
    <property type="term" value="F:zinc ion binding"/>
    <property type="evidence" value="ECO:0007669"/>
    <property type="project" value="TreeGrafter"/>
</dbReference>
<comment type="catalytic activity">
    <reaction evidence="3">
        <text>a secondary alcohol + NAD(+) = a ketone + NADH + H(+)</text>
        <dbReference type="Rhea" id="RHEA:10740"/>
        <dbReference type="ChEBI" id="CHEBI:15378"/>
        <dbReference type="ChEBI" id="CHEBI:17087"/>
        <dbReference type="ChEBI" id="CHEBI:35681"/>
        <dbReference type="ChEBI" id="CHEBI:57540"/>
        <dbReference type="ChEBI" id="CHEBI:57945"/>
        <dbReference type="EC" id="1.1.1.1"/>
    </reaction>
</comment>
<evidence type="ECO:0000313" key="5">
    <source>
        <dbReference type="EMBL" id="JAD39715.1"/>
    </source>
</evidence>
<dbReference type="InterPro" id="IPR011032">
    <property type="entry name" value="GroES-like_sf"/>
</dbReference>
<evidence type="ECO:0000256" key="4">
    <source>
        <dbReference type="ARBA" id="ARBA00049243"/>
    </source>
</evidence>
<dbReference type="PANTHER" id="PTHR43880:SF44">
    <property type="entry name" value="OS03G0189600 PROTEIN"/>
    <property type="match status" value="1"/>
</dbReference>
<dbReference type="InterPro" id="IPR036291">
    <property type="entry name" value="NAD(P)-bd_dom_sf"/>
</dbReference>
<dbReference type="SUPFAM" id="SSF50129">
    <property type="entry name" value="GroES-like"/>
    <property type="match status" value="1"/>
</dbReference>
<organism evidence="5">
    <name type="scientific">Arundo donax</name>
    <name type="common">Giant reed</name>
    <name type="synonym">Donax arundinaceus</name>
    <dbReference type="NCBI Taxonomy" id="35708"/>
    <lineage>
        <taxon>Eukaryota</taxon>
        <taxon>Viridiplantae</taxon>
        <taxon>Streptophyta</taxon>
        <taxon>Embryophyta</taxon>
        <taxon>Tracheophyta</taxon>
        <taxon>Spermatophyta</taxon>
        <taxon>Magnoliopsida</taxon>
        <taxon>Liliopsida</taxon>
        <taxon>Poales</taxon>
        <taxon>Poaceae</taxon>
        <taxon>PACMAD clade</taxon>
        <taxon>Arundinoideae</taxon>
        <taxon>Arundineae</taxon>
        <taxon>Arundo</taxon>
    </lineage>
</organism>
<dbReference type="GO" id="GO:0004022">
    <property type="term" value="F:alcohol dehydrogenase (NAD+) activity"/>
    <property type="evidence" value="ECO:0007669"/>
    <property type="project" value="UniProtKB-EC"/>
</dbReference>
<sequence length="120" mass="13196">MTGGASDYSSECIGVSSVMTDAFRCTKPGTGKNIILGLNESNEPVRLPSFEILYGKHVMGSLFEGIKPKMDIPILAEKCMNKELVLGRLITHEVGLQDINTAFHLLLQGKSLRSIIWMDK</sequence>